<dbReference type="GO" id="GO:0097546">
    <property type="term" value="C:ciliary base"/>
    <property type="evidence" value="ECO:0007669"/>
    <property type="project" value="InterPro"/>
</dbReference>
<evidence type="ECO:0000256" key="1">
    <source>
        <dbReference type="SAM" id="MobiDB-lite"/>
    </source>
</evidence>
<evidence type="ECO:0000313" key="2">
    <source>
        <dbReference type="EMBL" id="SBR08709.1"/>
    </source>
</evidence>
<organism evidence="2">
    <name type="scientific">Nothobranchius kuhntae</name>
    <name type="common">Beira killifish</name>
    <dbReference type="NCBI Taxonomy" id="321403"/>
    <lineage>
        <taxon>Eukaryota</taxon>
        <taxon>Metazoa</taxon>
        <taxon>Chordata</taxon>
        <taxon>Craniata</taxon>
        <taxon>Vertebrata</taxon>
        <taxon>Euteleostomi</taxon>
        <taxon>Actinopterygii</taxon>
        <taxon>Neopterygii</taxon>
        <taxon>Teleostei</taxon>
        <taxon>Neoteleostei</taxon>
        <taxon>Acanthomorphata</taxon>
        <taxon>Ovalentaria</taxon>
        <taxon>Atherinomorphae</taxon>
        <taxon>Cyprinodontiformes</taxon>
        <taxon>Nothobranchiidae</taxon>
        <taxon>Nothobranchius</taxon>
    </lineage>
</organism>
<dbReference type="AlphaFoldDB" id="A0A1A8JG22"/>
<gene>
    <name evidence="2" type="primary">KIAA1377</name>
</gene>
<feature type="region of interest" description="Disordered" evidence="1">
    <location>
        <begin position="735"/>
        <end position="755"/>
    </location>
</feature>
<name>A0A1A8JG22_NOTKU</name>
<sequence>MQAYRENFSYLSKYRLGNERNLENERQLLVQEQKLCKVRARRFSLETKRRRKALDERRYQVKVEEQRVREKILQQRKQQVQDATERFQRAHLPPSQRYRKSLRRNLPNIEDALSQIQGSFGSHTQQSSLLSNTTNISRTCTPSPKPPIVSKSSHRQALSTVEAYTKLLQEVSSIETLQHDSLQGSHGSDCCHSDSLSSKDSLENEDVDQGPSDPQCSDFSHPLDFRKTSSEQNDLCPTSASFSAMMLLDENSAQLPKLHEPTQQKQAAFDWTSKDTSIPKASWEFTSNEEQTTTENKPTPHNSDLLTHCKLPNEDPKHFELKYSEKTHNNRDDPSDTVQSSFPKQKAVFILKEQDVYDDNRLKHQSATNMSETSKNGKDILFWTPQTKSTADNFIGAFMQTEKEAYYLSSQKEPCANMNNLNKVLNSELKAEKAINTASLQNAGLSNIHSETRECSECPQEENGRMPSPEVSSHPVSKVRFIKGILKKQTKYMSPYGSCRYGPENSTFAKRVALAIRDSVEITRARANEVEINNGIKKKLRWFDEVHTRKDHQPRLTTESASDKSEPSLTPAASAGYHFTKEAWADVGVQVNLPLEQEHEVKVAHSSTKTNGPKVPQRDRSARVGQGPVPSWTRKGTVIRPQSATEVNQIAKTQGMVMVPRPPPRTESVEEKMHINSTPYGMNCKQARAVEEGLSRNNSVRIFSPPKRVIKTDCAVMYTPQPHLCTCPLSEGDTKSMPMSGHQESHNKTGRENGNALEITPTDDEISQLWHGVRSALHTKDGNVLFRNIG</sequence>
<feature type="region of interest" description="Disordered" evidence="1">
    <location>
        <begin position="600"/>
        <end position="631"/>
    </location>
</feature>
<dbReference type="EMBL" id="HAED01021956">
    <property type="protein sequence ID" value="SBR08709.1"/>
    <property type="molecule type" value="Transcribed_RNA"/>
</dbReference>
<dbReference type="GO" id="GO:0031122">
    <property type="term" value="P:cytoplasmic microtubule organization"/>
    <property type="evidence" value="ECO:0007669"/>
    <property type="project" value="InterPro"/>
</dbReference>
<dbReference type="PANTHER" id="PTHR31191">
    <property type="entry name" value="CENTROSOMAL PROTEIN CEP126"/>
    <property type="match status" value="1"/>
</dbReference>
<proteinExistence type="predicted"/>
<dbReference type="InterPro" id="IPR028257">
    <property type="entry name" value="CEP126"/>
</dbReference>
<dbReference type="GO" id="GO:0007052">
    <property type="term" value="P:mitotic spindle organization"/>
    <property type="evidence" value="ECO:0007669"/>
    <property type="project" value="InterPro"/>
</dbReference>
<feature type="region of interest" description="Disordered" evidence="1">
    <location>
        <begin position="182"/>
        <end position="236"/>
    </location>
</feature>
<dbReference type="Pfam" id="PF15352">
    <property type="entry name" value="K1377"/>
    <property type="match status" value="3"/>
</dbReference>
<reference evidence="2" key="1">
    <citation type="submission" date="2016-05" db="EMBL/GenBank/DDBJ databases">
        <authorList>
            <person name="Lavstsen T."/>
            <person name="Jespersen J.S."/>
        </authorList>
    </citation>
    <scope>NUCLEOTIDE SEQUENCE</scope>
    <source>
        <tissue evidence="2">Brain</tissue>
    </source>
</reference>
<feature type="compositionally biased region" description="Polar residues" evidence="1">
    <location>
        <begin position="123"/>
        <end position="141"/>
    </location>
</feature>
<feature type="region of interest" description="Disordered" evidence="1">
    <location>
        <begin position="549"/>
        <end position="572"/>
    </location>
</feature>
<protein>
    <submittedName>
        <fullName evidence="2">KIAA1377</fullName>
    </submittedName>
</protein>
<dbReference type="GO" id="GO:0030496">
    <property type="term" value="C:midbody"/>
    <property type="evidence" value="ECO:0007669"/>
    <property type="project" value="TreeGrafter"/>
</dbReference>
<reference evidence="2" key="2">
    <citation type="submission" date="2016-06" db="EMBL/GenBank/DDBJ databases">
        <title>The genome of a short-lived fish provides insights into sex chromosome evolution and the genetic control of aging.</title>
        <authorList>
            <person name="Reichwald K."/>
            <person name="Felder M."/>
            <person name="Petzold A."/>
            <person name="Koch P."/>
            <person name="Groth M."/>
            <person name="Platzer M."/>
        </authorList>
    </citation>
    <scope>NUCLEOTIDE SEQUENCE</scope>
    <source>
        <tissue evidence="2">Brain</tissue>
    </source>
</reference>
<dbReference type="GO" id="GO:1905515">
    <property type="term" value="P:non-motile cilium assembly"/>
    <property type="evidence" value="ECO:0007669"/>
    <property type="project" value="InterPro"/>
</dbReference>
<dbReference type="PANTHER" id="PTHR31191:SF4">
    <property type="entry name" value="CENTROSOMAL PROTEIN OF 126 KDA"/>
    <property type="match status" value="1"/>
</dbReference>
<feature type="region of interest" description="Disordered" evidence="1">
    <location>
        <begin position="123"/>
        <end position="154"/>
    </location>
</feature>
<dbReference type="GO" id="GO:0005813">
    <property type="term" value="C:centrosome"/>
    <property type="evidence" value="ECO:0007669"/>
    <property type="project" value="InterPro"/>
</dbReference>
<accession>A0A1A8JG22</accession>